<dbReference type="Proteomes" id="UP000015350">
    <property type="component" value="Unassembled WGS sequence"/>
</dbReference>
<evidence type="ECO:0000313" key="3">
    <source>
        <dbReference type="Proteomes" id="UP000015350"/>
    </source>
</evidence>
<dbReference type="PATRIC" id="fig|1316936.3.peg.2776"/>
<dbReference type="EMBL" id="AQPH01000064">
    <property type="protein sequence ID" value="EPY00866.1"/>
    <property type="molecule type" value="Genomic_DNA"/>
</dbReference>
<dbReference type="AlphaFoldDB" id="S9TF32"/>
<evidence type="ECO:0000256" key="1">
    <source>
        <dbReference type="SAM" id="Phobius"/>
    </source>
</evidence>
<evidence type="ECO:0000313" key="2">
    <source>
        <dbReference type="EMBL" id="EPY00866.1"/>
    </source>
</evidence>
<organism evidence="2 3">
    <name type="scientific">Magnetospirillum fulvum MGU-K5</name>
    <dbReference type="NCBI Taxonomy" id="1316936"/>
    <lineage>
        <taxon>Bacteria</taxon>
        <taxon>Pseudomonadati</taxon>
        <taxon>Pseudomonadota</taxon>
        <taxon>Alphaproteobacteria</taxon>
        <taxon>Rhodospirillales</taxon>
        <taxon>Rhodospirillaceae</taxon>
        <taxon>Magnetospirillum</taxon>
    </lineage>
</organism>
<proteinExistence type="predicted"/>
<keyword evidence="1" id="KW-0812">Transmembrane</keyword>
<keyword evidence="1" id="KW-0472">Membrane</keyword>
<feature type="transmembrane region" description="Helical" evidence="1">
    <location>
        <begin position="39"/>
        <end position="57"/>
    </location>
</feature>
<protein>
    <submittedName>
        <fullName evidence="2">Uncharacterized protein</fullName>
    </submittedName>
</protein>
<reference evidence="2 3" key="1">
    <citation type="submission" date="2013-04" db="EMBL/GenBank/DDBJ databases">
        <authorList>
            <person name="Kuznetsov B."/>
            <person name="Ivanovsky R."/>
        </authorList>
    </citation>
    <scope>NUCLEOTIDE SEQUENCE [LARGE SCALE GENOMIC DNA]</scope>
    <source>
        <strain evidence="2 3">MGU-K5</strain>
    </source>
</reference>
<accession>S9TF32</accession>
<keyword evidence="1" id="KW-1133">Transmembrane helix</keyword>
<feature type="transmembrane region" description="Helical" evidence="1">
    <location>
        <begin position="77"/>
        <end position="95"/>
    </location>
</feature>
<comment type="caution">
    <text evidence="2">The sequence shown here is derived from an EMBL/GenBank/DDBJ whole genome shotgun (WGS) entry which is preliminary data.</text>
</comment>
<dbReference type="eggNOG" id="ENOG50301XU">
    <property type="taxonomic scope" value="Bacteria"/>
</dbReference>
<dbReference type="RefSeq" id="WP_021133069.1">
    <property type="nucleotide sequence ID" value="NZ_AQPH01000064.1"/>
</dbReference>
<name>S9TF32_MAGFU</name>
<feature type="transmembrane region" description="Helical" evidence="1">
    <location>
        <begin position="7"/>
        <end position="27"/>
    </location>
</feature>
<sequence>MDPKAWYLSRAVWGGVVAILASLLSAFGIDLDEAAQADAVNIGLALTGAVGGALAIYGRLKAKAPIGKPTVPSNTAITLLMAAMLGALMMAGPIACASRVAETPAQTVYGIQADLTMAQRTALAVIKSDQASPTTKDALQRLDATAVEAVKAAQDAVRTGNDPTIPAAIATARNAVDALLHYLAEENAR</sequence>
<gene>
    <name evidence="2" type="ORF">K678_13900</name>
</gene>
<dbReference type="STRING" id="1316936.K678_13900"/>